<keyword evidence="1 9" id="KW-0808">Transferase</keyword>
<gene>
    <name evidence="9 11" type="primary">rbsK</name>
    <name evidence="11" type="ORF">CAGA_06480</name>
</gene>
<dbReference type="HAMAP" id="MF_01987">
    <property type="entry name" value="Ribokinase"/>
    <property type="match status" value="1"/>
</dbReference>
<evidence type="ECO:0000256" key="9">
    <source>
        <dbReference type="HAMAP-Rule" id="MF_01987"/>
    </source>
</evidence>
<dbReference type="InterPro" id="IPR002139">
    <property type="entry name" value="Ribo/fructo_kinase"/>
</dbReference>
<dbReference type="Pfam" id="PF00294">
    <property type="entry name" value="PfkB"/>
    <property type="match status" value="1"/>
</dbReference>
<evidence type="ECO:0000256" key="2">
    <source>
        <dbReference type="ARBA" id="ARBA00022723"/>
    </source>
</evidence>
<keyword evidence="4 9" id="KW-0418">Kinase</keyword>
<comment type="catalytic activity">
    <reaction evidence="9">
        <text>D-ribose + ATP = D-ribose 5-phosphate + ADP + H(+)</text>
        <dbReference type="Rhea" id="RHEA:13697"/>
        <dbReference type="ChEBI" id="CHEBI:15378"/>
        <dbReference type="ChEBI" id="CHEBI:30616"/>
        <dbReference type="ChEBI" id="CHEBI:47013"/>
        <dbReference type="ChEBI" id="CHEBI:78346"/>
        <dbReference type="ChEBI" id="CHEBI:456216"/>
        <dbReference type="EC" id="2.7.1.15"/>
    </reaction>
</comment>
<feature type="binding site" evidence="9">
    <location>
        <position position="238"/>
    </location>
    <ligand>
        <name>K(+)</name>
        <dbReference type="ChEBI" id="CHEBI:29103"/>
    </ligand>
</feature>
<comment type="function">
    <text evidence="9">Catalyzes the phosphorylation of ribose at O-5 in a reaction requiring ATP and magnesium. The resulting D-ribose-5-phosphate can then be used either for sythesis of nucleotides, histidine, and tryptophan, or as a component of the pentose phosphate pathway.</text>
</comment>
<dbReference type="SUPFAM" id="SSF53613">
    <property type="entry name" value="Ribokinase-like"/>
    <property type="match status" value="1"/>
</dbReference>
<dbReference type="AlphaFoldDB" id="A0A4Z0Y077"/>
<feature type="binding site" evidence="9">
    <location>
        <begin position="10"/>
        <end position="12"/>
    </location>
    <ligand>
        <name>substrate</name>
    </ligand>
</feature>
<name>A0A4Z0Y077_9FIRM</name>
<dbReference type="PANTHER" id="PTHR10584:SF166">
    <property type="entry name" value="RIBOKINASE"/>
    <property type="match status" value="1"/>
</dbReference>
<dbReference type="GO" id="GO:0004747">
    <property type="term" value="F:ribokinase activity"/>
    <property type="evidence" value="ECO:0007669"/>
    <property type="project" value="UniProtKB-UniRule"/>
</dbReference>
<feature type="binding site" evidence="9">
    <location>
        <position position="279"/>
    </location>
    <ligand>
        <name>K(+)</name>
        <dbReference type="ChEBI" id="CHEBI:29103"/>
    </ligand>
</feature>
<feature type="binding site" evidence="9">
    <location>
        <begin position="243"/>
        <end position="244"/>
    </location>
    <ligand>
        <name>ATP</name>
        <dbReference type="ChEBI" id="CHEBI:30616"/>
    </ligand>
</feature>
<comment type="caution">
    <text evidence="11">The sequence shown here is derived from an EMBL/GenBank/DDBJ whole genome shotgun (WGS) entry which is preliminary data.</text>
</comment>
<comment type="activity regulation">
    <text evidence="9">Activated by a monovalent cation that binds near, but not in, the active site. The most likely occupant of the site in vivo is potassium. Ion binding induces a conformational change that may alter substrate affinity.</text>
</comment>
<keyword evidence="2 9" id="KW-0479">Metal-binding</keyword>
<dbReference type="Proteomes" id="UP000297714">
    <property type="component" value="Unassembled WGS sequence"/>
</dbReference>
<keyword evidence="6 9" id="KW-0460">Magnesium</keyword>
<accession>A0A4Z0Y077</accession>
<dbReference type="GO" id="GO:0005524">
    <property type="term" value="F:ATP binding"/>
    <property type="evidence" value="ECO:0007669"/>
    <property type="project" value="UniProtKB-UniRule"/>
</dbReference>
<proteinExistence type="inferred from homology"/>
<dbReference type="InterPro" id="IPR011877">
    <property type="entry name" value="Ribokinase"/>
</dbReference>
<evidence type="ECO:0000256" key="1">
    <source>
        <dbReference type="ARBA" id="ARBA00022679"/>
    </source>
</evidence>
<dbReference type="GO" id="GO:0019303">
    <property type="term" value="P:D-ribose catabolic process"/>
    <property type="evidence" value="ECO:0007669"/>
    <property type="project" value="UniProtKB-UniRule"/>
</dbReference>
<dbReference type="CDD" id="cd01174">
    <property type="entry name" value="ribokinase"/>
    <property type="match status" value="1"/>
</dbReference>
<evidence type="ECO:0000256" key="8">
    <source>
        <dbReference type="ARBA" id="ARBA00023277"/>
    </source>
</evidence>
<dbReference type="PANTHER" id="PTHR10584">
    <property type="entry name" value="SUGAR KINASE"/>
    <property type="match status" value="1"/>
</dbReference>
<comment type="similarity">
    <text evidence="9">Belongs to the carbohydrate kinase PfkB family. Ribokinase subfamily.</text>
</comment>
<feature type="binding site" evidence="9">
    <location>
        <position position="277"/>
    </location>
    <ligand>
        <name>K(+)</name>
        <dbReference type="ChEBI" id="CHEBI:29103"/>
    </ligand>
</feature>
<evidence type="ECO:0000259" key="10">
    <source>
        <dbReference type="Pfam" id="PF00294"/>
    </source>
</evidence>
<keyword evidence="3 9" id="KW-0547">Nucleotide-binding</keyword>
<comment type="pathway">
    <text evidence="9">Carbohydrate metabolism; D-ribose degradation; D-ribose 5-phosphate from beta-D-ribopyranose: step 2/2.</text>
</comment>
<evidence type="ECO:0000256" key="6">
    <source>
        <dbReference type="ARBA" id="ARBA00022842"/>
    </source>
</evidence>
<feature type="binding site" evidence="9">
    <location>
        <position position="136"/>
    </location>
    <ligand>
        <name>substrate</name>
    </ligand>
</feature>
<sequence length="307" mass="33690">MSILNFGSLNIDHVYHVDHFVRPGETISAERLDYFSGGKGLNQSIALAKAGANVYHAGKIGVDGENLKQILSDNGVHTDYIEMTDGVNGHALIQVVPSGQNNIIIYGGSNHEITEEYADRVLEHFGEGDLVLMQNETSCIDYIARKCAQKKIKIAINPSPISEKLLDTFPFELVSLFFINEIEGRELSGKEKTDEILDSLLEQYPDSAFVLTLGHNGVVYRDKNNTFTHGIYDIKVVDTTAAGDTFTGYFLACYAAGEPVPDCLRKASVASSLAVSKPGAAPSIPRMEEVQEAKSHLKYVEFQNPLF</sequence>
<dbReference type="Gene3D" id="3.40.1190.20">
    <property type="match status" value="1"/>
</dbReference>
<organism evidence="11 12">
    <name type="scientific">Caproiciproducens galactitolivorans</name>
    <dbReference type="NCBI Taxonomy" id="642589"/>
    <lineage>
        <taxon>Bacteria</taxon>
        <taxon>Bacillati</taxon>
        <taxon>Bacillota</taxon>
        <taxon>Clostridia</taxon>
        <taxon>Eubacteriales</taxon>
        <taxon>Acutalibacteraceae</taxon>
        <taxon>Caproiciproducens</taxon>
    </lineage>
</organism>
<dbReference type="InterPro" id="IPR011611">
    <property type="entry name" value="PfkB_dom"/>
</dbReference>
<dbReference type="EMBL" id="SRMQ01000002">
    <property type="protein sequence ID" value="TGJ77279.1"/>
    <property type="molecule type" value="Genomic_DNA"/>
</dbReference>
<feature type="binding site" evidence="9">
    <location>
        <position position="244"/>
    </location>
    <ligand>
        <name>substrate</name>
    </ligand>
</feature>
<dbReference type="InterPro" id="IPR029056">
    <property type="entry name" value="Ribokinase-like"/>
</dbReference>
<keyword evidence="7 9" id="KW-0630">Potassium</keyword>
<feature type="binding site" evidence="9">
    <location>
        <position position="283"/>
    </location>
    <ligand>
        <name>K(+)</name>
        <dbReference type="ChEBI" id="CHEBI:29103"/>
    </ligand>
</feature>
<dbReference type="EC" id="2.7.1.15" evidence="9"/>
<feature type="domain" description="Carbohydrate kinase PfkB" evidence="10">
    <location>
        <begin position="4"/>
        <end position="285"/>
    </location>
</feature>
<evidence type="ECO:0000313" key="11">
    <source>
        <dbReference type="EMBL" id="TGJ77279.1"/>
    </source>
</evidence>
<evidence type="ECO:0000256" key="5">
    <source>
        <dbReference type="ARBA" id="ARBA00022840"/>
    </source>
</evidence>
<dbReference type="PRINTS" id="PR00990">
    <property type="entry name" value="RIBOKINASE"/>
</dbReference>
<comment type="subcellular location">
    <subcellularLocation>
        <location evidence="9">Cytoplasm</location>
    </subcellularLocation>
</comment>
<keyword evidence="8 9" id="KW-0119">Carbohydrate metabolism</keyword>
<evidence type="ECO:0000256" key="7">
    <source>
        <dbReference type="ARBA" id="ARBA00022958"/>
    </source>
</evidence>
<feature type="binding site" evidence="9">
    <location>
        <position position="274"/>
    </location>
    <ligand>
        <name>K(+)</name>
        <dbReference type="ChEBI" id="CHEBI:29103"/>
    </ligand>
</feature>
<dbReference type="OrthoDB" id="9775849at2"/>
<feature type="binding site" evidence="9">
    <location>
        <position position="180"/>
    </location>
    <ligand>
        <name>ATP</name>
        <dbReference type="ChEBI" id="CHEBI:30616"/>
    </ligand>
</feature>
<dbReference type="RefSeq" id="WP_135657647.1">
    <property type="nucleotide sequence ID" value="NZ_JAJUFJ010000002.1"/>
</dbReference>
<evidence type="ECO:0000256" key="3">
    <source>
        <dbReference type="ARBA" id="ARBA00022741"/>
    </source>
</evidence>
<keyword evidence="12" id="KW-1185">Reference proteome</keyword>
<feature type="binding site" evidence="9">
    <location>
        <position position="240"/>
    </location>
    <ligand>
        <name>K(+)</name>
        <dbReference type="ChEBI" id="CHEBI:29103"/>
    </ligand>
</feature>
<dbReference type="GO" id="GO:0046872">
    <property type="term" value="F:metal ion binding"/>
    <property type="evidence" value="ECO:0007669"/>
    <property type="project" value="UniProtKB-KW"/>
</dbReference>
<feature type="binding site" evidence="9">
    <location>
        <begin position="38"/>
        <end position="42"/>
    </location>
    <ligand>
        <name>substrate</name>
    </ligand>
</feature>
<comment type="subunit">
    <text evidence="9">Homodimer.</text>
</comment>
<evidence type="ECO:0000313" key="12">
    <source>
        <dbReference type="Proteomes" id="UP000297714"/>
    </source>
</evidence>
<dbReference type="GO" id="GO:0005737">
    <property type="term" value="C:cytoplasm"/>
    <property type="evidence" value="ECO:0007669"/>
    <property type="project" value="UniProtKB-SubCell"/>
</dbReference>
<comment type="cofactor">
    <cofactor evidence="9">
        <name>Mg(2+)</name>
        <dbReference type="ChEBI" id="CHEBI:18420"/>
    </cofactor>
    <text evidence="9">Requires a divalent cation, most likely magnesium in vivo, as an electrophilic catalyst to aid phosphoryl group transfer. It is the chelate of the metal and the nucleotide that is the actual substrate.</text>
</comment>
<feature type="active site" description="Proton acceptor" evidence="9">
    <location>
        <position position="244"/>
    </location>
</feature>
<evidence type="ECO:0000256" key="4">
    <source>
        <dbReference type="ARBA" id="ARBA00022777"/>
    </source>
</evidence>
<keyword evidence="9" id="KW-0963">Cytoplasm</keyword>
<feature type="binding site" evidence="9">
    <location>
        <begin position="212"/>
        <end position="217"/>
    </location>
    <ligand>
        <name>ATP</name>
        <dbReference type="ChEBI" id="CHEBI:30616"/>
    </ligand>
</feature>
<comment type="caution">
    <text evidence="9">Lacks conserved residue(s) required for the propagation of feature annotation.</text>
</comment>
<reference evidence="11 12" key="1">
    <citation type="submission" date="2019-04" db="EMBL/GenBank/DDBJ databases">
        <authorList>
            <person name="Poehlein A."/>
            <person name="Bengelsdorf F.R."/>
            <person name="Duerre P."/>
            <person name="Daniel R."/>
        </authorList>
    </citation>
    <scope>NUCLEOTIDE SEQUENCE [LARGE SCALE GENOMIC DNA]</scope>
    <source>
        <strain evidence="11 12">BS-1</strain>
    </source>
</reference>
<protein>
    <recommendedName>
        <fullName evidence="9">Ribokinase</fullName>
        <shortName evidence="9">RK</shortName>
        <ecNumber evidence="9">2.7.1.15</ecNumber>
    </recommendedName>
</protein>
<keyword evidence="5 9" id="KW-0067">ATP-binding</keyword>
<dbReference type="UniPathway" id="UPA00916">
    <property type="reaction ID" value="UER00889"/>
</dbReference>